<dbReference type="InterPro" id="IPR035461">
    <property type="entry name" value="GmhA/DiaA"/>
</dbReference>
<dbReference type="SUPFAM" id="SSF53697">
    <property type="entry name" value="SIS domain"/>
    <property type="match status" value="1"/>
</dbReference>
<evidence type="ECO:0000313" key="2">
    <source>
        <dbReference type="EMBL" id="CUV09533.1"/>
    </source>
</evidence>
<dbReference type="InterPro" id="IPR050099">
    <property type="entry name" value="SIS_GmhA/DiaA_subfam"/>
</dbReference>
<accession>A0A160VG36</accession>
<dbReference type="GO" id="GO:1901135">
    <property type="term" value="P:carbohydrate derivative metabolic process"/>
    <property type="evidence" value="ECO:0007669"/>
    <property type="project" value="InterPro"/>
</dbReference>
<keyword evidence="2" id="KW-0413">Isomerase</keyword>
<gene>
    <name evidence="2" type="ORF">MGWOODY_Mmi826</name>
</gene>
<dbReference type="InterPro" id="IPR001347">
    <property type="entry name" value="SIS_dom"/>
</dbReference>
<dbReference type="InterPro" id="IPR046348">
    <property type="entry name" value="SIS_dom_sf"/>
</dbReference>
<protein>
    <submittedName>
        <fullName evidence="2">Phosphoheptose isomerase 1</fullName>
        <ecNumber evidence="2">5.3.1.-</ecNumber>
    </submittedName>
</protein>
<organism evidence="2">
    <name type="scientific">hydrothermal vent metagenome</name>
    <dbReference type="NCBI Taxonomy" id="652676"/>
    <lineage>
        <taxon>unclassified sequences</taxon>
        <taxon>metagenomes</taxon>
        <taxon>ecological metagenomes</taxon>
    </lineage>
</organism>
<dbReference type="GO" id="GO:0097367">
    <property type="term" value="F:carbohydrate derivative binding"/>
    <property type="evidence" value="ECO:0007669"/>
    <property type="project" value="InterPro"/>
</dbReference>
<dbReference type="AlphaFoldDB" id="A0A160VG36"/>
<dbReference type="GO" id="GO:0016853">
    <property type="term" value="F:isomerase activity"/>
    <property type="evidence" value="ECO:0007669"/>
    <property type="project" value="UniProtKB-KW"/>
</dbReference>
<dbReference type="PROSITE" id="PS51464">
    <property type="entry name" value="SIS"/>
    <property type="match status" value="1"/>
</dbReference>
<evidence type="ECO:0000259" key="1">
    <source>
        <dbReference type="PROSITE" id="PS51464"/>
    </source>
</evidence>
<dbReference type="Gene3D" id="3.40.50.10490">
    <property type="entry name" value="Glucose-6-phosphate isomerase like protein, domain 1"/>
    <property type="match status" value="1"/>
</dbReference>
<sequence length="172" mass="18224">MLDACAKDIDIAANILTDAVKNGGKILWCGNGGSAADAQHMATELMGGLRDHDRPAIASIALTTDSSFLTAWSNDTDFNTIFSRQLDGLGKAGDVLVAISTSGNSENIVQAVERAKAMDMAVIILTGQSGGKLRDKGDVVIRIPSDDTQRIQEGHLLAEHIMCEMVENAILN</sequence>
<dbReference type="CDD" id="cd05006">
    <property type="entry name" value="SIS_GmhA"/>
    <property type="match status" value="1"/>
</dbReference>
<feature type="domain" description="SIS" evidence="1">
    <location>
        <begin position="16"/>
        <end position="172"/>
    </location>
</feature>
<dbReference type="EMBL" id="FAXC01000260">
    <property type="protein sequence ID" value="CUV09533.1"/>
    <property type="molecule type" value="Genomic_DNA"/>
</dbReference>
<dbReference type="PANTHER" id="PTHR30390">
    <property type="entry name" value="SEDOHEPTULOSE 7-PHOSPHATE ISOMERASE / DNAA INITIATOR-ASSOCIATING FACTOR FOR REPLICATION INITIATION"/>
    <property type="match status" value="1"/>
</dbReference>
<dbReference type="Pfam" id="PF13580">
    <property type="entry name" value="SIS_2"/>
    <property type="match status" value="1"/>
</dbReference>
<reference evidence="2" key="1">
    <citation type="submission" date="2015-10" db="EMBL/GenBank/DDBJ databases">
        <authorList>
            <person name="Gilbert D.G."/>
        </authorList>
    </citation>
    <scope>NUCLEOTIDE SEQUENCE</scope>
</reference>
<name>A0A160VG36_9ZZZZ</name>
<proteinExistence type="predicted"/>
<dbReference type="EC" id="5.3.1.-" evidence="2"/>